<reference evidence="1 2" key="1">
    <citation type="journal article" date="2018" name="PLoS ONE">
        <title>The draft genome of Kipferlia bialata reveals reductive genome evolution in fornicate parasites.</title>
        <authorList>
            <person name="Tanifuji G."/>
            <person name="Takabayashi S."/>
            <person name="Kume K."/>
            <person name="Takagi M."/>
            <person name="Nakayama T."/>
            <person name="Kamikawa R."/>
            <person name="Inagaki Y."/>
            <person name="Hashimoto T."/>
        </authorList>
    </citation>
    <scope>NUCLEOTIDE SEQUENCE [LARGE SCALE GENOMIC DNA]</scope>
    <source>
        <strain evidence="1">NY0173</strain>
    </source>
</reference>
<dbReference type="EMBL" id="BDIP01005229">
    <property type="protein sequence ID" value="GIQ89608.1"/>
    <property type="molecule type" value="Genomic_DNA"/>
</dbReference>
<evidence type="ECO:0000313" key="2">
    <source>
        <dbReference type="Proteomes" id="UP000265618"/>
    </source>
</evidence>
<protein>
    <submittedName>
        <fullName evidence="1">Uncharacterized protein</fullName>
    </submittedName>
</protein>
<evidence type="ECO:0000313" key="1">
    <source>
        <dbReference type="EMBL" id="GIQ89608.1"/>
    </source>
</evidence>
<keyword evidence="2" id="KW-1185">Reference proteome</keyword>
<organism evidence="1 2">
    <name type="scientific">Kipferlia bialata</name>
    <dbReference type="NCBI Taxonomy" id="797122"/>
    <lineage>
        <taxon>Eukaryota</taxon>
        <taxon>Metamonada</taxon>
        <taxon>Carpediemonas-like organisms</taxon>
        <taxon>Kipferlia</taxon>
    </lineage>
</organism>
<dbReference type="AlphaFoldDB" id="A0A9K3GNP2"/>
<dbReference type="Proteomes" id="UP000265618">
    <property type="component" value="Unassembled WGS sequence"/>
</dbReference>
<gene>
    <name evidence="1" type="ORF">KIPB_012119</name>
</gene>
<comment type="caution">
    <text evidence="1">The sequence shown here is derived from an EMBL/GenBank/DDBJ whole genome shotgun (WGS) entry which is preliminary data.</text>
</comment>
<sequence length="89" mass="9961">MYLRVERVYESMVRMAKHPVASALKYSQGSRRDLAVVLGRLSTVKALRKHIASTKDVVLRDDLASLEGVLRELGHLEWVGITMKGRVAA</sequence>
<feature type="non-terminal residue" evidence="1">
    <location>
        <position position="1"/>
    </location>
</feature>
<proteinExistence type="predicted"/>
<name>A0A9K3GNP2_9EUKA</name>
<accession>A0A9K3GNP2</accession>